<feature type="domain" description="AAA+ ATPase" evidence="2">
    <location>
        <begin position="676"/>
        <end position="803"/>
    </location>
</feature>
<dbReference type="InterPro" id="IPR003593">
    <property type="entry name" value="AAA+_ATPase"/>
</dbReference>
<dbReference type="SUPFAM" id="SSF52540">
    <property type="entry name" value="P-loop containing nucleoside triphosphate hydrolases"/>
    <property type="match status" value="1"/>
</dbReference>
<feature type="region of interest" description="Disordered" evidence="1">
    <location>
        <begin position="888"/>
        <end position="926"/>
    </location>
</feature>
<comment type="caution">
    <text evidence="3">The sequence shown here is derived from an EMBL/GenBank/DDBJ whole genome shotgun (WGS) entry which is preliminary data.</text>
</comment>
<feature type="region of interest" description="Disordered" evidence="1">
    <location>
        <begin position="235"/>
        <end position="287"/>
    </location>
</feature>
<feature type="compositionally biased region" description="Basic and acidic residues" evidence="1">
    <location>
        <begin position="908"/>
        <end position="918"/>
    </location>
</feature>
<protein>
    <recommendedName>
        <fullName evidence="2">AAA+ ATPase domain-containing protein</fullName>
    </recommendedName>
</protein>
<evidence type="ECO:0000313" key="4">
    <source>
        <dbReference type="Proteomes" id="UP001610563"/>
    </source>
</evidence>
<dbReference type="Pfam" id="PF00004">
    <property type="entry name" value="AAA"/>
    <property type="match status" value="1"/>
</dbReference>
<dbReference type="InterPro" id="IPR054289">
    <property type="entry name" value="DUF7025"/>
</dbReference>
<organism evidence="3 4">
    <name type="scientific">Aspergillus keveii</name>
    <dbReference type="NCBI Taxonomy" id="714993"/>
    <lineage>
        <taxon>Eukaryota</taxon>
        <taxon>Fungi</taxon>
        <taxon>Dikarya</taxon>
        <taxon>Ascomycota</taxon>
        <taxon>Pezizomycotina</taxon>
        <taxon>Eurotiomycetes</taxon>
        <taxon>Eurotiomycetidae</taxon>
        <taxon>Eurotiales</taxon>
        <taxon>Aspergillaceae</taxon>
        <taxon>Aspergillus</taxon>
        <taxon>Aspergillus subgen. Nidulantes</taxon>
    </lineage>
</organism>
<evidence type="ECO:0000313" key="3">
    <source>
        <dbReference type="EMBL" id="KAL2796685.1"/>
    </source>
</evidence>
<dbReference type="InterPro" id="IPR027417">
    <property type="entry name" value="P-loop_NTPase"/>
</dbReference>
<dbReference type="EMBL" id="JBFTWV010000024">
    <property type="protein sequence ID" value="KAL2796685.1"/>
    <property type="molecule type" value="Genomic_DNA"/>
</dbReference>
<dbReference type="Gene3D" id="3.40.50.300">
    <property type="entry name" value="P-loop containing nucleotide triphosphate hydrolases"/>
    <property type="match status" value="1"/>
</dbReference>
<dbReference type="PANTHER" id="PTHR46411:SF3">
    <property type="entry name" value="AAA+ ATPASE DOMAIN-CONTAINING PROTEIN"/>
    <property type="match status" value="1"/>
</dbReference>
<dbReference type="Pfam" id="PF23232">
    <property type="entry name" value="AAA_lid_13"/>
    <property type="match status" value="1"/>
</dbReference>
<proteinExistence type="predicted"/>
<feature type="compositionally biased region" description="Pro residues" evidence="1">
    <location>
        <begin position="49"/>
        <end position="60"/>
    </location>
</feature>
<name>A0ABR4GCC6_9EURO</name>
<dbReference type="Proteomes" id="UP001610563">
    <property type="component" value="Unassembled WGS sequence"/>
</dbReference>
<feature type="compositionally biased region" description="Pro residues" evidence="1">
    <location>
        <begin position="1"/>
        <end position="10"/>
    </location>
</feature>
<evidence type="ECO:0000259" key="2">
    <source>
        <dbReference type="SMART" id="SM00382"/>
    </source>
</evidence>
<feature type="compositionally biased region" description="Low complexity" evidence="1">
    <location>
        <begin position="988"/>
        <end position="998"/>
    </location>
</feature>
<dbReference type="PANTHER" id="PTHR46411">
    <property type="entry name" value="FAMILY ATPASE, PUTATIVE-RELATED"/>
    <property type="match status" value="1"/>
</dbReference>
<dbReference type="SMART" id="SM00382">
    <property type="entry name" value="AAA"/>
    <property type="match status" value="1"/>
</dbReference>
<feature type="region of interest" description="Disordered" evidence="1">
    <location>
        <begin position="969"/>
        <end position="1134"/>
    </location>
</feature>
<feature type="compositionally biased region" description="Pro residues" evidence="1">
    <location>
        <begin position="73"/>
        <end position="88"/>
    </location>
</feature>
<feature type="compositionally biased region" description="Pro residues" evidence="1">
    <location>
        <begin position="19"/>
        <end position="39"/>
    </location>
</feature>
<dbReference type="InterPro" id="IPR056599">
    <property type="entry name" value="AAA_lid_fung"/>
</dbReference>
<feature type="compositionally biased region" description="Acidic residues" evidence="1">
    <location>
        <begin position="888"/>
        <end position="907"/>
    </location>
</feature>
<feature type="compositionally biased region" description="Acidic residues" evidence="1">
    <location>
        <begin position="1085"/>
        <end position="1099"/>
    </location>
</feature>
<reference evidence="3 4" key="1">
    <citation type="submission" date="2024-07" db="EMBL/GenBank/DDBJ databases">
        <title>Section-level genome sequencing and comparative genomics of Aspergillus sections Usti and Cavernicolus.</title>
        <authorList>
            <consortium name="Lawrence Berkeley National Laboratory"/>
            <person name="Nybo J.L."/>
            <person name="Vesth T.C."/>
            <person name="Theobald S."/>
            <person name="Frisvad J.C."/>
            <person name="Larsen T.O."/>
            <person name="Kjaerboelling I."/>
            <person name="Rothschild-Mancinelli K."/>
            <person name="Lyhne E.K."/>
            <person name="Kogle M.E."/>
            <person name="Barry K."/>
            <person name="Clum A."/>
            <person name="Na H."/>
            <person name="Ledsgaard L."/>
            <person name="Lin J."/>
            <person name="Lipzen A."/>
            <person name="Kuo A."/>
            <person name="Riley R."/>
            <person name="Mondo S."/>
            <person name="Labutti K."/>
            <person name="Haridas S."/>
            <person name="Pangalinan J."/>
            <person name="Salamov A.A."/>
            <person name="Simmons B.A."/>
            <person name="Magnuson J.K."/>
            <person name="Chen J."/>
            <person name="Drula E."/>
            <person name="Henrissat B."/>
            <person name="Wiebenga A."/>
            <person name="Lubbers R.J."/>
            <person name="Gomes A.C."/>
            <person name="Makela M.R."/>
            <person name="Stajich J."/>
            <person name="Grigoriev I.V."/>
            <person name="Mortensen U.H."/>
            <person name="De Vries R.P."/>
            <person name="Baker S.E."/>
            <person name="Andersen M.R."/>
        </authorList>
    </citation>
    <scope>NUCLEOTIDE SEQUENCE [LARGE SCALE GENOMIC DNA]</scope>
    <source>
        <strain evidence="3 4">CBS 209.92</strain>
    </source>
</reference>
<feature type="compositionally biased region" description="Basic and acidic residues" evidence="1">
    <location>
        <begin position="250"/>
        <end position="283"/>
    </location>
</feature>
<dbReference type="InterPro" id="IPR003959">
    <property type="entry name" value="ATPase_AAA_core"/>
</dbReference>
<sequence>MAAPYAPPVPQGYYDTNMIPPPSHPNMDPPPPPPPPSNFPPGARMAPDYSPPPTLPPPGPTNQGNPFDIPVQTPNPEPAAPEPWPEPDPIPDEDSWAYKWSMKPKVAEVRWVDYEHWRNRYGEDEGLEIIEVLRGHEHLAQEVLYEHRRGSKRRREATWLKSSTDPDQTWAHRVRLQSQPLMLLLSRLSGHSDLWSFELAKAFFRPFRAFYYLLPHMKACLAILEEKWAGIEAKGEDGENATDSAAEDGNAPKEHEAGADDDLRSEAGSEPADDKPTGMDPHEAVNGPIADSVTALRHVRKYVEFVEAEVVPMWNRASGNTHRKIRWSDLWMTFQQGELLYVPPSSDSTQGSDASKASDSAIGSGSGVKMYQNVWRLYSLVRDKVRDGDPDDIANNSKRYFHLFAYYIDYDGTFYGPVKHEFRIRDYEGEKDITSLPVYPLRFAKDADKLKAKFLAQGEQFRDLIKKKHLYYDGWTLTHGPMGDAENRPPVISEHIDSEVIVDFVEGYKADATLTPPHFEPLARFDDEGWPKGTDNHPIKQWSNSARSELLGEFRENIQPDEWFGELLKTRHRKESKFMQAWEAAGGATSIDDDDLAILPRRVIAYAFRERRFFMVDIESLKEVPVHQNAFKDLQIDKSHKRMVKSLVKSHFRKKDLQKQPASIGMNQDLIKGKGSGLIVLLHGVPGVGKTTTAEAVAQAHKKPLFTITCGDLGFTPGEVETNLRDMFRLAHLWDCVLLLDEADVFLSRRELSDLKRNALVSVFLRVLEYYSGILFLTTNRVGTLDEAFKSRIHVSLYYPPLSEKQTLAIFRVNINRVREIEKEKEARNLTKGRPPLFIDDWGILDFAKWHYRSHKPHERWNGRQIRNAFQIAHSLAQFDMSKTSLEDWNDENDEDFDDEDDDDDASDAERAEEDGSKPQRPLTLNYEQFSTVAETIEKFDLYLYDTMGSTPGDQARTLVLRADDHTWEGGNVYHPSAGSSRASGYSQPPRRQAQQPPSRRPGPRKKYQPPTAREGPPSRETTRQSGAPRPRRTPQVNDGPPARSSPLGANLRPNPPSRRRDDSGYSGWSTNPRTPDRTSVAGDEYTDEEEYPEDDVVGEQEYRSDEGSEEEGVYEDERGYEEERRRYRPSRRR</sequence>
<feature type="compositionally biased region" description="Basic and acidic residues" evidence="1">
    <location>
        <begin position="1116"/>
        <end position="1126"/>
    </location>
</feature>
<feature type="compositionally biased region" description="Polar residues" evidence="1">
    <location>
        <begin position="978"/>
        <end position="987"/>
    </location>
</feature>
<keyword evidence="4" id="KW-1185">Reference proteome</keyword>
<dbReference type="Pfam" id="PF22942">
    <property type="entry name" value="DUF7025"/>
    <property type="match status" value="1"/>
</dbReference>
<gene>
    <name evidence="3" type="ORF">BJX66DRAFT_335669</name>
</gene>
<evidence type="ECO:0000256" key="1">
    <source>
        <dbReference type="SAM" id="MobiDB-lite"/>
    </source>
</evidence>
<feature type="region of interest" description="Disordered" evidence="1">
    <location>
        <begin position="1"/>
        <end position="92"/>
    </location>
</feature>
<accession>A0ABR4GCC6</accession>
<dbReference type="CDD" id="cd19481">
    <property type="entry name" value="RecA-like_protease"/>
    <property type="match status" value="1"/>
</dbReference>